<evidence type="ECO:0000313" key="1">
    <source>
        <dbReference type="EMBL" id="KAF6471702.1"/>
    </source>
</evidence>
<sequence>MVRFPLSSLRSWSPEKVLRDTPASPLFCCTQVTHSRCLFSGGSFGSARATCPLAFGCWNAFQHHETQGCATAICVLNFNLFSHVPDQQAYFPSTGEYMVKNPVFLLIVLRTTEKKWQKTQQR</sequence>
<dbReference type="Proteomes" id="UP000550707">
    <property type="component" value="Unassembled WGS sequence"/>
</dbReference>
<name>A0A7J8HJ49_MOLMO</name>
<dbReference type="InParanoid" id="A0A7J8HJ49"/>
<protein>
    <submittedName>
        <fullName evidence="1">Uncharacterized protein</fullName>
    </submittedName>
</protein>
<reference evidence="1 2" key="1">
    <citation type="journal article" date="2020" name="Nature">
        <title>Six reference-quality genomes reveal evolution of bat adaptations.</title>
        <authorList>
            <person name="Jebb D."/>
            <person name="Huang Z."/>
            <person name="Pippel M."/>
            <person name="Hughes G.M."/>
            <person name="Lavrichenko K."/>
            <person name="Devanna P."/>
            <person name="Winkler S."/>
            <person name="Jermiin L.S."/>
            <person name="Skirmuntt E.C."/>
            <person name="Katzourakis A."/>
            <person name="Burkitt-Gray L."/>
            <person name="Ray D.A."/>
            <person name="Sullivan K.A.M."/>
            <person name="Roscito J.G."/>
            <person name="Kirilenko B.M."/>
            <person name="Davalos L.M."/>
            <person name="Corthals A.P."/>
            <person name="Power M.L."/>
            <person name="Jones G."/>
            <person name="Ransome R.D."/>
            <person name="Dechmann D.K.N."/>
            <person name="Locatelli A.G."/>
            <person name="Puechmaille S.J."/>
            <person name="Fedrigo O."/>
            <person name="Jarvis E.D."/>
            <person name="Hiller M."/>
            <person name="Vernes S.C."/>
            <person name="Myers E.W."/>
            <person name="Teeling E.C."/>
        </authorList>
    </citation>
    <scope>NUCLEOTIDE SEQUENCE [LARGE SCALE GENOMIC DNA]</scope>
    <source>
        <strain evidence="1">MMolMol1</strain>
        <tissue evidence="1">Muscle</tissue>
    </source>
</reference>
<dbReference type="EMBL" id="JACASF010000006">
    <property type="protein sequence ID" value="KAF6471702.1"/>
    <property type="molecule type" value="Genomic_DNA"/>
</dbReference>
<evidence type="ECO:0000313" key="2">
    <source>
        <dbReference type="Proteomes" id="UP000550707"/>
    </source>
</evidence>
<organism evidence="1 2">
    <name type="scientific">Molossus molossus</name>
    <name type="common">Pallas' mastiff bat</name>
    <name type="synonym">Vespertilio molossus</name>
    <dbReference type="NCBI Taxonomy" id="27622"/>
    <lineage>
        <taxon>Eukaryota</taxon>
        <taxon>Metazoa</taxon>
        <taxon>Chordata</taxon>
        <taxon>Craniata</taxon>
        <taxon>Vertebrata</taxon>
        <taxon>Euteleostomi</taxon>
        <taxon>Mammalia</taxon>
        <taxon>Eutheria</taxon>
        <taxon>Laurasiatheria</taxon>
        <taxon>Chiroptera</taxon>
        <taxon>Yangochiroptera</taxon>
        <taxon>Molossidae</taxon>
        <taxon>Molossus</taxon>
    </lineage>
</organism>
<keyword evidence="2" id="KW-1185">Reference proteome</keyword>
<accession>A0A7J8HJ49</accession>
<gene>
    <name evidence="1" type="ORF">HJG59_011069</name>
</gene>
<dbReference type="AlphaFoldDB" id="A0A7J8HJ49"/>
<proteinExistence type="predicted"/>
<comment type="caution">
    <text evidence="1">The sequence shown here is derived from an EMBL/GenBank/DDBJ whole genome shotgun (WGS) entry which is preliminary data.</text>
</comment>